<keyword evidence="3" id="KW-0378">Hydrolase</keyword>
<dbReference type="AlphaFoldDB" id="A0ABD3CGL9"/>
<dbReference type="PANTHER" id="PTHR33018">
    <property type="entry name" value="OS10G0338966 PROTEIN-RELATED"/>
    <property type="match status" value="1"/>
</dbReference>
<evidence type="ECO:0000313" key="6">
    <source>
        <dbReference type="Proteomes" id="UP001632038"/>
    </source>
</evidence>
<evidence type="ECO:0000256" key="3">
    <source>
        <dbReference type="ARBA" id="ARBA00022801"/>
    </source>
</evidence>
<reference evidence="6" key="1">
    <citation type="journal article" date="2024" name="IScience">
        <title>Strigolactones Initiate the Formation of Haustorium-like Structures in Castilleja.</title>
        <authorList>
            <person name="Buerger M."/>
            <person name="Peterson D."/>
            <person name="Chory J."/>
        </authorList>
    </citation>
    <scope>NUCLEOTIDE SEQUENCE [LARGE SCALE GENOMIC DNA]</scope>
</reference>
<dbReference type="InterPro" id="IPR003653">
    <property type="entry name" value="Peptidase_C48_C"/>
</dbReference>
<proteinExistence type="inferred from homology"/>
<feature type="domain" description="Ubiquitin-like protease family profile" evidence="4">
    <location>
        <begin position="1"/>
        <end position="129"/>
    </location>
</feature>
<organism evidence="5 6">
    <name type="scientific">Castilleja foliolosa</name>
    <dbReference type="NCBI Taxonomy" id="1961234"/>
    <lineage>
        <taxon>Eukaryota</taxon>
        <taxon>Viridiplantae</taxon>
        <taxon>Streptophyta</taxon>
        <taxon>Embryophyta</taxon>
        <taxon>Tracheophyta</taxon>
        <taxon>Spermatophyta</taxon>
        <taxon>Magnoliopsida</taxon>
        <taxon>eudicotyledons</taxon>
        <taxon>Gunneridae</taxon>
        <taxon>Pentapetalae</taxon>
        <taxon>asterids</taxon>
        <taxon>lamiids</taxon>
        <taxon>Lamiales</taxon>
        <taxon>Orobanchaceae</taxon>
        <taxon>Pedicularideae</taxon>
        <taxon>Castillejinae</taxon>
        <taxon>Castilleja</taxon>
    </lineage>
</organism>
<dbReference type="GO" id="GO:0006508">
    <property type="term" value="P:proteolysis"/>
    <property type="evidence" value="ECO:0007669"/>
    <property type="project" value="UniProtKB-KW"/>
</dbReference>
<name>A0ABD3CGL9_9LAMI</name>
<dbReference type="SUPFAM" id="SSF54001">
    <property type="entry name" value="Cysteine proteinases"/>
    <property type="match status" value="1"/>
</dbReference>
<dbReference type="PROSITE" id="PS50600">
    <property type="entry name" value="ULP_PROTEASE"/>
    <property type="match status" value="1"/>
</dbReference>
<keyword evidence="2" id="KW-0645">Protease</keyword>
<dbReference type="InterPro" id="IPR038765">
    <property type="entry name" value="Papain-like_cys_pep_sf"/>
</dbReference>
<comment type="similarity">
    <text evidence="1">Belongs to the peptidase C48 family.</text>
</comment>
<evidence type="ECO:0000256" key="2">
    <source>
        <dbReference type="ARBA" id="ARBA00022670"/>
    </source>
</evidence>
<protein>
    <recommendedName>
        <fullName evidence="4">Ubiquitin-like protease family profile domain-containing protein</fullName>
    </recommendedName>
</protein>
<comment type="caution">
    <text evidence="5">The sequence shown here is derived from an EMBL/GenBank/DDBJ whole genome shotgun (WGS) entry which is preliminary data.</text>
</comment>
<dbReference type="Gene3D" id="3.40.395.10">
    <property type="entry name" value="Adenoviral Proteinase, Chain A"/>
    <property type="match status" value="1"/>
</dbReference>
<evidence type="ECO:0000259" key="4">
    <source>
        <dbReference type="PROSITE" id="PS50600"/>
    </source>
</evidence>
<dbReference type="EMBL" id="JAVIJP010000038">
    <property type="protein sequence ID" value="KAL3627827.1"/>
    <property type="molecule type" value="Genomic_DNA"/>
</dbReference>
<gene>
    <name evidence="5" type="ORF">CASFOL_028242</name>
</gene>
<evidence type="ECO:0000256" key="1">
    <source>
        <dbReference type="ARBA" id="ARBA00005234"/>
    </source>
</evidence>
<dbReference type="GO" id="GO:0008233">
    <property type="term" value="F:peptidase activity"/>
    <property type="evidence" value="ECO:0007669"/>
    <property type="project" value="UniProtKB-KW"/>
</dbReference>
<sequence>MDKGLVKALDGFSVAQNQNVKVTTSPSRKGKQVDKNLCQPSQHEEKARYMANCMSKPERKKCVWFAPYKDGFHWALAVINPWDNIVYLLDPLRKGAPGNKFKDMVHAICPKQENVSDSGYYVCRYMREIIDHECIVIPVNYFRDSPTCYDMDSIDELREEWLQYIDSL</sequence>
<accession>A0ABD3CGL9</accession>
<dbReference type="PANTHER" id="PTHR33018:SF31">
    <property type="entry name" value="TRANSPOSASE, PTTA_EN_SPM, PLANT"/>
    <property type="match status" value="1"/>
</dbReference>
<evidence type="ECO:0000313" key="5">
    <source>
        <dbReference type="EMBL" id="KAL3627827.1"/>
    </source>
</evidence>
<dbReference type="Proteomes" id="UP001632038">
    <property type="component" value="Unassembled WGS sequence"/>
</dbReference>
<keyword evidence="6" id="KW-1185">Reference proteome</keyword>